<dbReference type="Pfam" id="PF13943">
    <property type="entry name" value="WPP"/>
    <property type="match status" value="1"/>
</dbReference>
<proteinExistence type="predicted"/>
<keyword evidence="8" id="KW-1185">Reference proteome</keyword>
<feature type="region of interest" description="Disordered" evidence="5">
    <location>
        <begin position="57"/>
        <end position="113"/>
    </location>
</feature>
<comment type="caution">
    <text evidence="7">The sequence shown here is derived from an EMBL/GenBank/DDBJ whole genome shotgun (WGS) entry which is preliminary data.</text>
</comment>
<dbReference type="PANTHER" id="PTHR34362:SF1">
    <property type="entry name" value="WPP DOMAIN-CONTAINING PROTEIN 1-RELATED"/>
    <property type="match status" value="1"/>
</dbReference>
<name>A0ABR0VX72_REHGL</name>
<feature type="domain" description="WPP" evidence="6">
    <location>
        <begin position="106"/>
        <end position="196"/>
    </location>
</feature>
<reference evidence="7 8" key="1">
    <citation type="journal article" date="2021" name="Comput. Struct. Biotechnol. J.">
        <title>De novo genome assembly of the potent medicinal plant Rehmannia glutinosa using nanopore technology.</title>
        <authorList>
            <person name="Ma L."/>
            <person name="Dong C."/>
            <person name="Song C."/>
            <person name="Wang X."/>
            <person name="Zheng X."/>
            <person name="Niu Y."/>
            <person name="Chen S."/>
            <person name="Feng W."/>
        </authorList>
    </citation>
    <scope>NUCLEOTIDE SEQUENCE [LARGE SCALE GENOMIC DNA]</scope>
    <source>
        <strain evidence="7">DH-2019</strain>
    </source>
</reference>
<keyword evidence="3" id="KW-0963">Cytoplasm</keyword>
<evidence type="ECO:0000256" key="4">
    <source>
        <dbReference type="ARBA" id="ARBA00023242"/>
    </source>
</evidence>
<protein>
    <recommendedName>
        <fullName evidence="6">WPP domain-containing protein</fullName>
    </recommendedName>
</protein>
<evidence type="ECO:0000259" key="6">
    <source>
        <dbReference type="Pfam" id="PF13943"/>
    </source>
</evidence>
<dbReference type="InterPro" id="IPR038214">
    <property type="entry name" value="WPP_sf"/>
</dbReference>
<evidence type="ECO:0000256" key="2">
    <source>
        <dbReference type="ARBA" id="ARBA00004496"/>
    </source>
</evidence>
<sequence>MSNEEKTDVETPVVKRRVFNIGFPPMSISETTSWNFVSAEAFVNRIKKLKKMADNIETPNQISPSPPQDLASEALAPNTPPSATMTETEQSPPQSATSTAKISNASFSIWPPTDRTRDAVRNRLIETLSTPSILSKRYGTISREEATDAAKRIEEEAFEAAGNATSTDDDGIEILQVYSKEISKRMLETMKARSGESVASETPLVNETAVKAEEDDAGSTAPPQSDKMESAADE</sequence>
<dbReference type="InterPro" id="IPR025265">
    <property type="entry name" value="WPP_dom"/>
</dbReference>
<feature type="compositionally biased region" description="Polar residues" evidence="5">
    <location>
        <begin position="81"/>
        <end position="107"/>
    </location>
</feature>
<evidence type="ECO:0000256" key="5">
    <source>
        <dbReference type="SAM" id="MobiDB-lite"/>
    </source>
</evidence>
<dbReference type="PANTHER" id="PTHR34362">
    <property type="entry name" value="WPP DOMAIN-CONTAINING PROTEIN 1-RELATED"/>
    <property type="match status" value="1"/>
</dbReference>
<evidence type="ECO:0000313" key="7">
    <source>
        <dbReference type="EMBL" id="KAK6138851.1"/>
    </source>
</evidence>
<gene>
    <name evidence="7" type="ORF">DH2020_027404</name>
</gene>
<evidence type="ECO:0000313" key="8">
    <source>
        <dbReference type="Proteomes" id="UP001318860"/>
    </source>
</evidence>
<dbReference type="InterPro" id="IPR044692">
    <property type="entry name" value="WPP1/2/3"/>
</dbReference>
<keyword evidence="4" id="KW-0539">Nucleus</keyword>
<feature type="region of interest" description="Disordered" evidence="5">
    <location>
        <begin position="191"/>
        <end position="234"/>
    </location>
</feature>
<comment type="subcellular location">
    <subcellularLocation>
        <location evidence="2">Cytoplasm</location>
    </subcellularLocation>
    <subcellularLocation>
        <location evidence="1">Nucleus</location>
    </subcellularLocation>
</comment>
<accession>A0ABR0VX72</accession>
<organism evidence="7 8">
    <name type="scientific">Rehmannia glutinosa</name>
    <name type="common">Chinese foxglove</name>
    <dbReference type="NCBI Taxonomy" id="99300"/>
    <lineage>
        <taxon>Eukaryota</taxon>
        <taxon>Viridiplantae</taxon>
        <taxon>Streptophyta</taxon>
        <taxon>Embryophyta</taxon>
        <taxon>Tracheophyta</taxon>
        <taxon>Spermatophyta</taxon>
        <taxon>Magnoliopsida</taxon>
        <taxon>eudicotyledons</taxon>
        <taxon>Gunneridae</taxon>
        <taxon>Pentapetalae</taxon>
        <taxon>asterids</taxon>
        <taxon>lamiids</taxon>
        <taxon>Lamiales</taxon>
        <taxon>Orobanchaceae</taxon>
        <taxon>Rehmannieae</taxon>
        <taxon>Rehmannia</taxon>
    </lineage>
</organism>
<dbReference type="Proteomes" id="UP001318860">
    <property type="component" value="Unassembled WGS sequence"/>
</dbReference>
<evidence type="ECO:0000256" key="3">
    <source>
        <dbReference type="ARBA" id="ARBA00022490"/>
    </source>
</evidence>
<evidence type="ECO:0000256" key="1">
    <source>
        <dbReference type="ARBA" id="ARBA00004123"/>
    </source>
</evidence>
<dbReference type="Gene3D" id="1.10.246.200">
    <property type="entry name" value="WPP domain"/>
    <property type="match status" value="1"/>
</dbReference>
<dbReference type="EMBL" id="JABTTQ020000602">
    <property type="protein sequence ID" value="KAK6138851.1"/>
    <property type="molecule type" value="Genomic_DNA"/>
</dbReference>